<name>A0A0L6W4H6_9FIRM</name>
<reference evidence="3" key="1">
    <citation type="submission" date="2015-07" db="EMBL/GenBank/DDBJ databases">
        <title>Complete Genome of Thermincola ferriacetica strain Z-0001T.</title>
        <authorList>
            <person name="Lusk B."/>
            <person name="Badalamenti J.P."/>
            <person name="Parameswaran P."/>
            <person name="Bond D.R."/>
            <person name="Torres C.I."/>
        </authorList>
    </citation>
    <scope>NUCLEOTIDE SEQUENCE [LARGE SCALE GENOMIC DNA]</scope>
    <source>
        <strain evidence="3">Z-0001</strain>
    </source>
</reference>
<evidence type="ECO:0000313" key="3">
    <source>
        <dbReference type="Proteomes" id="UP000037175"/>
    </source>
</evidence>
<comment type="caution">
    <text evidence="2">The sequence shown here is derived from an EMBL/GenBank/DDBJ whole genome shotgun (WGS) entry which is preliminary data.</text>
</comment>
<keyword evidence="3" id="KW-1185">Reference proteome</keyword>
<feature type="region of interest" description="Disordered" evidence="1">
    <location>
        <begin position="18"/>
        <end position="37"/>
    </location>
</feature>
<organism evidence="2 3">
    <name type="scientific">Thermincola ferriacetica</name>
    <dbReference type="NCBI Taxonomy" id="281456"/>
    <lineage>
        <taxon>Bacteria</taxon>
        <taxon>Bacillati</taxon>
        <taxon>Bacillota</taxon>
        <taxon>Clostridia</taxon>
        <taxon>Eubacteriales</taxon>
        <taxon>Thermincolaceae</taxon>
        <taxon>Thermincola</taxon>
    </lineage>
</organism>
<proteinExistence type="predicted"/>
<gene>
    <name evidence="2" type="ORF">Tfer_0858</name>
</gene>
<protein>
    <submittedName>
        <fullName evidence="2">Uncharacterized protein</fullName>
    </submittedName>
</protein>
<dbReference type="AlphaFoldDB" id="A0A0L6W4H6"/>
<sequence length="37" mass="4169">MNLIQLITAAIVLITKPDNESSRTRHHLPEKEESLGI</sequence>
<evidence type="ECO:0000313" key="2">
    <source>
        <dbReference type="EMBL" id="KNZ70298.1"/>
    </source>
</evidence>
<dbReference type="Proteomes" id="UP000037175">
    <property type="component" value="Unassembled WGS sequence"/>
</dbReference>
<evidence type="ECO:0000256" key="1">
    <source>
        <dbReference type="SAM" id="MobiDB-lite"/>
    </source>
</evidence>
<accession>A0A0L6W4H6</accession>
<dbReference type="EMBL" id="LGTE01000004">
    <property type="protein sequence ID" value="KNZ70298.1"/>
    <property type="molecule type" value="Genomic_DNA"/>
</dbReference>